<evidence type="ECO:0000256" key="1">
    <source>
        <dbReference type="ARBA" id="ARBA00004175"/>
    </source>
</evidence>
<keyword evidence="3" id="KW-0268">Exocytosis</keyword>
<keyword evidence="6" id="KW-0800">Toxin</keyword>
<dbReference type="InterPro" id="IPR002110">
    <property type="entry name" value="Ankyrin_rpt"/>
</dbReference>
<reference evidence="11 12" key="1">
    <citation type="submission" date="2021-06" db="EMBL/GenBank/DDBJ databases">
        <title>Caerostris extrusa draft genome.</title>
        <authorList>
            <person name="Kono N."/>
            <person name="Arakawa K."/>
        </authorList>
    </citation>
    <scope>NUCLEOTIDE SEQUENCE [LARGE SCALE GENOMIC DNA]</scope>
</reference>
<keyword evidence="10" id="KW-0040">ANK repeat</keyword>
<feature type="repeat" description="ANK" evidence="10">
    <location>
        <begin position="13"/>
        <end position="46"/>
    </location>
</feature>
<evidence type="ECO:0000256" key="2">
    <source>
        <dbReference type="ARBA" id="ARBA00004613"/>
    </source>
</evidence>
<protein>
    <submittedName>
        <fullName evidence="11">Tankyrase-1</fullName>
    </submittedName>
</protein>
<keyword evidence="9" id="KW-1053">Target membrane</keyword>
<evidence type="ECO:0000256" key="9">
    <source>
        <dbReference type="ARBA" id="ARBA00023298"/>
    </source>
</evidence>
<dbReference type="EMBL" id="BPLR01012161">
    <property type="protein sequence ID" value="GIY51800.1"/>
    <property type="molecule type" value="Genomic_DNA"/>
</dbReference>
<evidence type="ECO:0000256" key="5">
    <source>
        <dbReference type="ARBA" id="ARBA00022537"/>
    </source>
</evidence>
<dbReference type="PROSITE" id="PS50088">
    <property type="entry name" value="ANK_REPEAT"/>
    <property type="match status" value="1"/>
</dbReference>
<evidence type="ECO:0000256" key="10">
    <source>
        <dbReference type="PROSITE-ProRule" id="PRU00023"/>
    </source>
</evidence>
<proteinExistence type="predicted"/>
<evidence type="ECO:0000256" key="8">
    <source>
        <dbReference type="ARBA" id="ARBA00023028"/>
    </source>
</evidence>
<keyword evidence="9" id="KW-0472">Membrane</keyword>
<dbReference type="AlphaFoldDB" id="A0AAV4U244"/>
<evidence type="ECO:0000313" key="11">
    <source>
        <dbReference type="EMBL" id="GIY51800.1"/>
    </source>
</evidence>
<evidence type="ECO:0000256" key="7">
    <source>
        <dbReference type="ARBA" id="ARBA00022699"/>
    </source>
</evidence>
<keyword evidence="4" id="KW-0964">Secreted</keyword>
<evidence type="ECO:0000256" key="6">
    <source>
        <dbReference type="ARBA" id="ARBA00022656"/>
    </source>
</evidence>
<sequence>MASVIPAFGNEEQGRTALHYAAFLPDRGEIYQYLLALGADERAMDVYGRQPSYYLDGQNESTLQQLRDGSTLNGIRKIKPRYYVSAGHHLTNNNTQDSRINKCPSLLSLSPDSCP</sequence>
<evidence type="ECO:0000256" key="4">
    <source>
        <dbReference type="ARBA" id="ARBA00022525"/>
    </source>
</evidence>
<dbReference type="PROSITE" id="PS50297">
    <property type="entry name" value="ANK_REP_REGION"/>
    <property type="match status" value="1"/>
</dbReference>
<keyword evidence="12" id="KW-1185">Reference proteome</keyword>
<dbReference type="Proteomes" id="UP001054945">
    <property type="component" value="Unassembled WGS sequence"/>
</dbReference>
<dbReference type="SUPFAM" id="SSF48403">
    <property type="entry name" value="Ankyrin repeat"/>
    <property type="match status" value="1"/>
</dbReference>
<keyword evidence="5" id="KW-1052">Target cell membrane</keyword>
<keyword evidence="7" id="KW-0528">Neurotoxin</keyword>
<dbReference type="GO" id="GO:0044231">
    <property type="term" value="C:host cell presynaptic membrane"/>
    <property type="evidence" value="ECO:0007669"/>
    <property type="project" value="UniProtKB-KW"/>
</dbReference>
<dbReference type="GO" id="GO:0006887">
    <property type="term" value="P:exocytosis"/>
    <property type="evidence" value="ECO:0007669"/>
    <property type="project" value="UniProtKB-KW"/>
</dbReference>
<dbReference type="Pfam" id="PF00023">
    <property type="entry name" value="Ank"/>
    <property type="match status" value="1"/>
</dbReference>
<name>A0AAV4U244_CAEEX</name>
<comment type="subcellular location">
    <subcellularLocation>
        <location evidence="2">Secreted</location>
    </subcellularLocation>
    <subcellularLocation>
        <location evidence="1">Target cell membrane</location>
    </subcellularLocation>
</comment>
<evidence type="ECO:0000313" key="12">
    <source>
        <dbReference type="Proteomes" id="UP001054945"/>
    </source>
</evidence>
<organism evidence="11 12">
    <name type="scientific">Caerostris extrusa</name>
    <name type="common">Bark spider</name>
    <name type="synonym">Caerostris bankana</name>
    <dbReference type="NCBI Taxonomy" id="172846"/>
    <lineage>
        <taxon>Eukaryota</taxon>
        <taxon>Metazoa</taxon>
        <taxon>Ecdysozoa</taxon>
        <taxon>Arthropoda</taxon>
        <taxon>Chelicerata</taxon>
        <taxon>Arachnida</taxon>
        <taxon>Araneae</taxon>
        <taxon>Araneomorphae</taxon>
        <taxon>Entelegynae</taxon>
        <taxon>Araneoidea</taxon>
        <taxon>Araneidae</taxon>
        <taxon>Caerostris</taxon>
    </lineage>
</organism>
<dbReference type="Gene3D" id="1.25.40.20">
    <property type="entry name" value="Ankyrin repeat-containing domain"/>
    <property type="match status" value="1"/>
</dbReference>
<dbReference type="GO" id="GO:0090729">
    <property type="term" value="F:toxin activity"/>
    <property type="evidence" value="ECO:0007669"/>
    <property type="project" value="UniProtKB-KW"/>
</dbReference>
<evidence type="ECO:0000256" key="3">
    <source>
        <dbReference type="ARBA" id="ARBA00022483"/>
    </source>
</evidence>
<keyword evidence="8" id="KW-0638">Presynaptic neurotoxin</keyword>
<dbReference type="InterPro" id="IPR036770">
    <property type="entry name" value="Ankyrin_rpt-contain_sf"/>
</dbReference>
<dbReference type="GO" id="GO:0044218">
    <property type="term" value="C:other organism cell membrane"/>
    <property type="evidence" value="ECO:0007669"/>
    <property type="project" value="UniProtKB-KW"/>
</dbReference>
<comment type="caution">
    <text evidence="11">The sequence shown here is derived from an EMBL/GenBank/DDBJ whole genome shotgun (WGS) entry which is preliminary data.</text>
</comment>
<accession>A0AAV4U244</accession>
<gene>
    <name evidence="11" type="primary">X975_25237</name>
    <name evidence="11" type="ORF">CEXT_600871</name>
</gene>
<dbReference type="GO" id="GO:0005576">
    <property type="term" value="C:extracellular region"/>
    <property type="evidence" value="ECO:0007669"/>
    <property type="project" value="UniProtKB-SubCell"/>
</dbReference>